<dbReference type="AlphaFoldDB" id="A0A2I2M7S5"/>
<dbReference type="GO" id="GO:0005249">
    <property type="term" value="F:voltage-gated potassium channel activity"/>
    <property type="evidence" value="ECO:0007669"/>
    <property type="project" value="InterPro"/>
</dbReference>
<keyword evidence="3" id="KW-0633">Potassium transport</keyword>
<evidence type="ECO:0000259" key="13">
    <source>
        <dbReference type="Pfam" id="PF00520"/>
    </source>
</evidence>
<dbReference type="PANTHER" id="PTHR11537:SF254">
    <property type="entry name" value="POTASSIUM VOLTAGE-GATED CHANNEL PROTEIN SHAB"/>
    <property type="match status" value="1"/>
</dbReference>
<evidence type="ECO:0000256" key="4">
    <source>
        <dbReference type="ARBA" id="ARBA00022692"/>
    </source>
</evidence>
<feature type="domain" description="Ion transport" evidence="13">
    <location>
        <begin position="12"/>
        <end position="231"/>
    </location>
</feature>
<dbReference type="InterPro" id="IPR027359">
    <property type="entry name" value="Volt_channel_dom_sf"/>
</dbReference>
<organism evidence="14 15">
    <name type="scientific">Tenacibaculum finnmarkense genomovar ulcerans</name>
    <dbReference type="NCBI Taxonomy" id="2781388"/>
    <lineage>
        <taxon>Bacteria</taxon>
        <taxon>Pseudomonadati</taxon>
        <taxon>Bacteroidota</taxon>
        <taxon>Flavobacteriia</taxon>
        <taxon>Flavobacteriales</taxon>
        <taxon>Flavobacteriaceae</taxon>
        <taxon>Tenacibaculum</taxon>
        <taxon>Tenacibaculum finnmarkense</taxon>
    </lineage>
</organism>
<keyword evidence="6" id="KW-0851">Voltage-gated channel</keyword>
<sequence>MKKKARNFINKNKYFVKFIYALIVLNIIVLILESYQELNIKYRAFFHLFELFSVTVFTIEYFIRIWVSDITKEDKTERLNFAFSTAGIIDLIAILPFYLPLIFPFDLGIIRILRLFRLLRIFKLGRYSSSLKTIKYIFKETKAELSITIFVTFVLMILSSTLMYHIEHDDQPEKFASIGDAFWWAVATLTTVGYGDVYPVTPWGKLLGGVIALIGIGFVALPTGIISSAFIDKIQSEKQLKKSEEKIKEKNCNCPHCGKNINV</sequence>
<keyword evidence="5" id="KW-0631">Potassium channel</keyword>
<dbReference type="Pfam" id="PF00520">
    <property type="entry name" value="Ion_trans"/>
    <property type="match status" value="1"/>
</dbReference>
<dbReference type="PANTHER" id="PTHR11537">
    <property type="entry name" value="VOLTAGE-GATED POTASSIUM CHANNEL"/>
    <property type="match status" value="1"/>
</dbReference>
<dbReference type="PRINTS" id="PR00169">
    <property type="entry name" value="KCHANNEL"/>
</dbReference>
<dbReference type="Gene3D" id="1.10.287.70">
    <property type="match status" value="1"/>
</dbReference>
<keyword evidence="10 12" id="KW-0472">Membrane</keyword>
<evidence type="ECO:0000256" key="6">
    <source>
        <dbReference type="ARBA" id="ARBA00022882"/>
    </source>
</evidence>
<evidence type="ECO:0000256" key="9">
    <source>
        <dbReference type="ARBA" id="ARBA00023065"/>
    </source>
</evidence>
<dbReference type="EMBL" id="OENE01000015">
    <property type="protein sequence ID" value="SOU88598.1"/>
    <property type="molecule type" value="Genomic_DNA"/>
</dbReference>
<dbReference type="FunFam" id="1.10.287.70:FF:000028">
    <property type="entry name" value="potassium voltage-gated channel subfamily D member 3"/>
    <property type="match status" value="1"/>
</dbReference>
<dbReference type="GO" id="GO:0001508">
    <property type="term" value="P:action potential"/>
    <property type="evidence" value="ECO:0007669"/>
    <property type="project" value="TreeGrafter"/>
</dbReference>
<evidence type="ECO:0000313" key="15">
    <source>
        <dbReference type="Proteomes" id="UP000490060"/>
    </source>
</evidence>
<proteinExistence type="predicted"/>
<feature type="transmembrane region" description="Helical" evidence="12">
    <location>
        <begin position="79"/>
        <end position="99"/>
    </location>
</feature>
<evidence type="ECO:0000256" key="12">
    <source>
        <dbReference type="SAM" id="Phobius"/>
    </source>
</evidence>
<dbReference type="InterPro" id="IPR005821">
    <property type="entry name" value="Ion_trans_dom"/>
</dbReference>
<feature type="transmembrane region" description="Helical" evidence="12">
    <location>
        <begin position="206"/>
        <end position="231"/>
    </location>
</feature>
<keyword evidence="4 12" id="KW-0812">Transmembrane</keyword>
<protein>
    <submittedName>
        <fullName evidence="14">Potassium channel protein</fullName>
    </submittedName>
</protein>
<evidence type="ECO:0000256" key="3">
    <source>
        <dbReference type="ARBA" id="ARBA00022538"/>
    </source>
</evidence>
<keyword evidence="7" id="KW-0630">Potassium</keyword>
<evidence type="ECO:0000256" key="5">
    <source>
        <dbReference type="ARBA" id="ARBA00022826"/>
    </source>
</evidence>
<feature type="transmembrane region" description="Helical" evidence="12">
    <location>
        <begin position="143"/>
        <end position="166"/>
    </location>
</feature>
<dbReference type="Proteomes" id="UP000490060">
    <property type="component" value="Unassembled WGS sequence"/>
</dbReference>
<keyword evidence="9" id="KW-0406">Ion transport</keyword>
<evidence type="ECO:0000256" key="11">
    <source>
        <dbReference type="ARBA" id="ARBA00023303"/>
    </source>
</evidence>
<evidence type="ECO:0000256" key="7">
    <source>
        <dbReference type="ARBA" id="ARBA00022958"/>
    </source>
</evidence>
<feature type="transmembrane region" description="Helical" evidence="12">
    <location>
        <begin position="14"/>
        <end position="32"/>
    </location>
</feature>
<evidence type="ECO:0000256" key="10">
    <source>
        <dbReference type="ARBA" id="ARBA00023136"/>
    </source>
</evidence>
<keyword evidence="11 14" id="KW-0407">Ion channel</keyword>
<dbReference type="SUPFAM" id="SSF81324">
    <property type="entry name" value="Voltage-gated potassium channels"/>
    <property type="match status" value="1"/>
</dbReference>
<name>A0A2I2M7S5_9FLAO</name>
<keyword evidence="8 12" id="KW-1133">Transmembrane helix</keyword>
<reference evidence="14 15" key="1">
    <citation type="submission" date="2017-11" db="EMBL/GenBank/DDBJ databases">
        <authorList>
            <person name="Duchaud E."/>
        </authorList>
    </citation>
    <scope>NUCLEOTIDE SEQUENCE [LARGE SCALE GENOMIC DNA]</scope>
    <source>
        <strain evidence="14 15">TNO010</strain>
    </source>
</reference>
<feature type="transmembrane region" description="Helical" evidence="12">
    <location>
        <begin position="44"/>
        <end position="67"/>
    </location>
</feature>
<dbReference type="Gene3D" id="1.20.120.350">
    <property type="entry name" value="Voltage-gated potassium channels. Chain C"/>
    <property type="match status" value="1"/>
</dbReference>
<keyword evidence="2" id="KW-0813">Transport</keyword>
<evidence type="ECO:0000256" key="1">
    <source>
        <dbReference type="ARBA" id="ARBA00004141"/>
    </source>
</evidence>
<gene>
    <name evidence="14" type="ORF">TNO010_220035</name>
</gene>
<evidence type="ECO:0000256" key="8">
    <source>
        <dbReference type="ARBA" id="ARBA00022989"/>
    </source>
</evidence>
<dbReference type="GO" id="GO:0008076">
    <property type="term" value="C:voltage-gated potassium channel complex"/>
    <property type="evidence" value="ECO:0007669"/>
    <property type="project" value="InterPro"/>
</dbReference>
<accession>A0A2I2M7S5</accession>
<dbReference type="InterPro" id="IPR028325">
    <property type="entry name" value="VG_K_chnl"/>
</dbReference>
<evidence type="ECO:0000256" key="2">
    <source>
        <dbReference type="ARBA" id="ARBA00022448"/>
    </source>
</evidence>
<comment type="subcellular location">
    <subcellularLocation>
        <location evidence="1">Membrane</location>
        <topology evidence="1">Multi-pass membrane protein</topology>
    </subcellularLocation>
</comment>
<evidence type="ECO:0000313" key="14">
    <source>
        <dbReference type="EMBL" id="SOU88598.1"/>
    </source>
</evidence>
<dbReference type="RefSeq" id="WP_172505233.1">
    <property type="nucleotide sequence ID" value="NZ_OENE01000015.1"/>
</dbReference>